<evidence type="ECO:0000313" key="2">
    <source>
        <dbReference type="Proteomes" id="UP000489600"/>
    </source>
</evidence>
<sequence length="112" mass="12387">MFSPRLPTVISNGFQLLRRDELSFFIVSPQLLSQGKSSSSLWILNLTVDPPPLPDPPTPPDMHPFGQLLATREASCRSVGLPFVGIEPTTPKTFPSEICLDHQTWDSGKMLL</sequence>
<dbReference type="EMBL" id="CABITT030000002">
    <property type="protein sequence ID" value="VVA94873.1"/>
    <property type="molecule type" value="Genomic_DNA"/>
</dbReference>
<organism evidence="1 2">
    <name type="scientific">Arabis nemorensis</name>
    <dbReference type="NCBI Taxonomy" id="586526"/>
    <lineage>
        <taxon>Eukaryota</taxon>
        <taxon>Viridiplantae</taxon>
        <taxon>Streptophyta</taxon>
        <taxon>Embryophyta</taxon>
        <taxon>Tracheophyta</taxon>
        <taxon>Spermatophyta</taxon>
        <taxon>Magnoliopsida</taxon>
        <taxon>eudicotyledons</taxon>
        <taxon>Gunneridae</taxon>
        <taxon>Pentapetalae</taxon>
        <taxon>rosids</taxon>
        <taxon>malvids</taxon>
        <taxon>Brassicales</taxon>
        <taxon>Brassicaceae</taxon>
        <taxon>Arabideae</taxon>
        <taxon>Arabis</taxon>
    </lineage>
</organism>
<protein>
    <submittedName>
        <fullName evidence="1">Uncharacterized protein</fullName>
    </submittedName>
</protein>
<reference evidence="1" key="1">
    <citation type="submission" date="2019-07" db="EMBL/GenBank/DDBJ databases">
        <authorList>
            <person name="Dittberner H."/>
        </authorList>
    </citation>
    <scope>NUCLEOTIDE SEQUENCE [LARGE SCALE GENOMIC DNA]</scope>
</reference>
<proteinExistence type="predicted"/>
<evidence type="ECO:0000313" key="1">
    <source>
        <dbReference type="EMBL" id="VVA94873.1"/>
    </source>
</evidence>
<keyword evidence="2" id="KW-1185">Reference proteome</keyword>
<comment type="caution">
    <text evidence="1">The sequence shown here is derived from an EMBL/GenBank/DDBJ whole genome shotgun (WGS) entry which is preliminary data.</text>
</comment>
<dbReference type="AlphaFoldDB" id="A0A565B0K6"/>
<name>A0A565B0K6_9BRAS</name>
<gene>
    <name evidence="1" type="ORF">ANE_LOCUS5318</name>
</gene>
<accession>A0A565B0K6</accession>
<dbReference type="Proteomes" id="UP000489600">
    <property type="component" value="Unassembled WGS sequence"/>
</dbReference>